<dbReference type="Proteomes" id="UP001317259">
    <property type="component" value="Unassembled WGS sequence"/>
</dbReference>
<proteinExistence type="predicted"/>
<feature type="domain" description="DUF4349" evidence="5">
    <location>
        <begin position="83"/>
        <end position="293"/>
    </location>
</feature>
<accession>A0ABT0FYU0</accession>
<evidence type="ECO:0000256" key="3">
    <source>
        <dbReference type="SAM" id="Phobius"/>
    </source>
</evidence>
<dbReference type="Pfam" id="PF14257">
    <property type="entry name" value="DUF4349"/>
    <property type="match status" value="1"/>
</dbReference>
<feature type="signal peptide" evidence="4">
    <location>
        <begin position="1"/>
        <end position="25"/>
    </location>
</feature>
<feature type="chain" id="PRO_5045326191" evidence="4">
    <location>
        <begin position="26"/>
        <end position="330"/>
    </location>
</feature>
<feature type="compositionally biased region" description="Low complexity" evidence="2">
    <location>
        <begin position="43"/>
        <end position="52"/>
    </location>
</feature>
<dbReference type="EMBL" id="JAKRKC020000001">
    <property type="protein sequence ID" value="MCK2217480.1"/>
    <property type="molecule type" value="Genomic_DNA"/>
</dbReference>
<keyword evidence="4" id="KW-0732">Signal</keyword>
<feature type="region of interest" description="Disordered" evidence="2">
    <location>
        <begin position="43"/>
        <end position="74"/>
    </location>
</feature>
<dbReference type="RefSeq" id="WP_242373575.1">
    <property type="nucleotide sequence ID" value="NZ_JAKRKC020000001.1"/>
</dbReference>
<feature type="transmembrane region" description="Helical" evidence="3">
    <location>
        <begin position="268"/>
        <end position="295"/>
    </location>
</feature>
<evidence type="ECO:0000313" key="6">
    <source>
        <dbReference type="EMBL" id="MCK2217480.1"/>
    </source>
</evidence>
<keyword evidence="1" id="KW-0175">Coiled coil</keyword>
<name>A0ABT0FYU0_9ACTN</name>
<feature type="compositionally biased region" description="Pro residues" evidence="2">
    <location>
        <begin position="307"/>
        <end position="324"/>
    </location>
</feature>
<keyword evidence="3" id="KW-0812">Transmembrane</keyword>
<evidence type="ECO:0000256" key="1">
    <source>
        <dbReference type="SAM" id="Coils"/>
    </source>
</evidence>
<feature type="region of interest" description="Disordered" evidence="2">
    <location>
        <begin position="300"/>
        <end position="330"/>
    </location>
</feature>
<dbReference type="InterPro" id="IPR025645">
    <property type="entry name" value="DUF4349"/>
</dbReference>
<evidence type="ECO:0000313" key="7">
    <source>
        <dbReference type="Proteomes" id="UP001317259"/>
    </source>
</evidence>
<evidence type="ECO:0000259" key="5">
    <source>
        <dbReference type="Pfam" id="PF14257"/>
    </source>
</evidence>
<keyword evidence="3" id="KW-0472">Membrane</keyword>
<organism evidence="6 7">
    <name type="scientific">Actinomadura luzonensis</name>
    <dbReference type="NCBI Taxonomy" id="2805427"/>
    <lineage>
        <taxon>Bacteria</taxon>
        <taxon>Bacillati</taxon>
        <taxon>Actinomycetota</taxon>
        <taxon>Actinomycetes</taxon>
        <taxon>Streptosporangiales</taxon>
        <taxon>Thermomonosporaceae</taxon>
        <taxon>Actinomadura</taxon>
    </lineage>
</organism>
<sequence length="330" mass="34334">MRRLRYGITTSLALAALLLAGCGGGATYSESQAVAPAAQDAAGSPAAPLATPAPVPKNARSAQPAKAEQDGLASGVEVTRQDRQVIYTGSMSVRVKEVTDAVAQAKQIVTGAGGYLAREQSSSASKARETATLEFKIPPAAYPAVLGRLGKELGTQISLEQSTQDVTLQVADVNSRLKSAQQSLESLRTLLKRADTIGQVLEVEREIASREADLESLQAQQKELATQVAMATLTLRLLGPVAAAPEPEEDNGFVAGLKSGWKALLTSLVALLTFLGAVLPWAVAALPLVVLFVYLTRRSRARRAAPPSSPSSPSSPSPPRPGEPGPEAAA</sequence>
<comment type="caution">
    <text evidence="6">The sequence shown here is derived from an EMBL/GenBank/DDBJ whole genome shotgun (WGS) entry which is preliminary data.</text>
</comment>
<evidence type="ECO:0000256" key="2">
    <source>
        <dbReference type="SAM" id="MobiDB-lite"/>
    </source>
</evidence>
<protein>
    <submittedName>
        <fullName evidence="6">DUF4349 domain-containing protein</fullName>
    </submittedName>
</protein>
<evidence type="ECO:0000256" key="4">
    <source>
        <dbReference type="SAM" id="SignalP"/>
    </source>
</evidence>
<dbReference type="PROSITE" id="PS51257">
    <property type="entry name" value="PROKAR_LIPOPROTEIN"/>
    <property type="match status" value="1"/>
</dbReference>
<gene>
    <name evidence="6" type="ORF">MF672_027360</name>
</gene>
<keyword evidence="3" id="KW-1133">Transmembrane helix</keyword>
<feature type="coiled-coil region" evidence="1">
    <location>
        <begin position="170"/>
        <end position="227"/>
    </location>
</feature>
<keyword evidence="7" id="KW-1185">Reference proteome</keyword>
<reference evidence="6 7" key="1">
    <citation type="submission" date="2022-04" db="EMBL/GenBank/DDBJ databases">
        <title>Genome draft of Actinomadura sp. ATCC 31491.</title>
        <authorList>
            <person name="Shi X."/>
            <person name="Du Y."/>
        </authorList>
    </citation>
    <scope>NUCLEOTIDE SEQUENCE [LARGE SCALE GENOMIC DNA]</scope>
    <source>
        <strain evidence="6 7">ATCC 31491</strain>
    </source>
</reference>